<feature type="domain" description="MARVEL" evidence="8">
    <location>
        <begin position="103"/>
        <end position="232"/>
    </location>
</feature>
<dbReference type="AlphaFoldDB" id="A0AA36FY64"/>
<accession>A0AA36FY64</accession>
<organism evidence="9 10">
    <name type="scientific">Mesorhabditis spiculigera</name>
    <dbReference type="NCBI Taxonomy" id="96644"/>
    <lineage>
        <taxon>Eukaryota</taxon>
        <taxon>Metazoa</taxon>
        <taxon>Ecdysozoa</taxon>
        <taxon>Nematoda</taxon>
        <taxon>Chromadorea</taxon>
        <taxon>Rhabditida</taxon>
        <taxon>Rhabditina</taxon>
        <taxon>Rhabditomorpha</taxon>
        <taxon>Rhabditoidea</taxon>
        <taxon>Rhabditidae</taxon>
        <taxon>Mesorhabditinae</taxon>
        <taxon>Mesorhabditis</taxon>
    </lineage>
</organism>
<keyword evidence="3 7" id="KW-1133">Transmembrane helix</keyword>
<keyword evidence="10" id="KW-1185">Reference proteome</keyword>
<evidence type="ECO:0000313" key="10">
    <source>
        <dbReference type="Proteomes" id="UP001177023"/>
    </source>
</evidence>
<feature type="region of interest" description="Disordered" evidence="6">
    <location>
        <begin position="27"/>
        <end position="54"/>
    </location>
</feature>
<dbReference type="PROSITE" id="PS51225">
    <property type="entry name" value="MARVEL"/>
    <property type="match status" value="1"/>
</dbReference>
<keyword evidence="4 5" id="KW-0472">Membrane</keyword>
<evidence type="ECO:0000256" key="6">
    <source>
        <dbReference type="SAM" id="MobiDB-lite"/>
    </source>
</evidence>
<feature type="transmembrane region" description="Helical" evidence="7">
    <location>
        <begin position="113"/>
        <end position="133"/>
    </location>
</feature>
<dbReference type="Proteomes" id="UP001177023">
    <property type="component" value="Unassembled WGS sequence"/>
</dbReference>
<gene>
    <name evidence="9" type="ORF">MSPICULIGERA_LOCUS9559</name>
</gene>
<evidence type="ECO:0000256" key="5">
    <source>
        <dbReference type="PROSITE-ProRule" id="PRU00581"/>
    </source>
</evidence>
<evidence type="ECO:0000313" key="9">
    <source>
        <dbReference type="EMBL" id="CAJ0571135.1"/>
    </source>
</evidence>
<feature type="transmembrane region" description="Helical" evidence="7">
    <location>
        <begin position="204"/>
        <end position="222"/>
    </location>
</feature>
<evidence type="ECO:0000256" key="1">
    <source>
        <dbReference type="ARBA" id="ARBA00004141"/>
    </source>
</evidence>
<dbReference type="GO" id="GO:0016020">
    <property type="term" value="C:membrane"/>
    <property type="evidence" value="ECO:0007669"/>
    <property type="project" value="UniProtKB-SubCell"/>
</dbReference>
<dbReference type="PANTHER" id="PTHR22776:SF49">
    <property type="entry name" value="MARVEL DOMAIN-CONTAINING PROTEIN"/>
    <property type="match status" value="1"/>
</dbReference>
<evidence type="ECO:0000259" key="8">
    <source>
        <dbReference type="PROSITE" id="PS51225"/>
    </source>
</evidence>
<feature type="transmembrane region" description="Helical" evidence="7">
    <location>
        <begin position="139"/>
        <end position="160"/>
    </location>
</feature>
<evidence type="ECO:0000256" key="4">
    <source>
        <dbReference type="ARBA" id="ARBA00023136"/>
    </source>
</evidence>
<protein>
    <recommendedName>
        <fullName evidence="8">MARVEL domain-containing protein</fullName>
    </recommendedName>
</protein>
<evidence type="ECO:0000256" key="3">
    <source>
        <dbReference type="ARBA" id="ARBA00022989"/>
    </source>
</evidence>
<proteinExistence type="predicted"/>
<dbReference type="InterPro" id="IPR008253">
    <property type="entry name" value="Marvel"/>
</dbReference>
<evidence type="ECO:0000256" key="2">
    <source>
        <dbReference type="ARBA" id="ARBA00022692"/>
    </source>
</evidence>
<keyword evidence="2 5" id="KW-0812">Transmembrane</keyword>
<dbReference type="InterPro" id="IPR050578">
    <property type="entry name" value="MARVEL-CKLF_proteins"/>
</dbReference>
<feature type="compositionally biased region" description="Acidic residues" evidence="6">
    <location>
        <begin position="32"/>
        <end position="44"/>
    </location>
</feature>
<dbReference type="Pfam" id="PF01284">
    <property type="entry name" value="MARVEL"/>
    <property type="match status" value="1"/>
</dbReference>
<name>A0AA36FY64_9BILA</name>
<feature type="transmembrane region" description="Helical" evidence="7">
    <location>
        <begin position="172"/>
        <end position="198"/>
    </location>
</feature>
<comment type="caution">
    <text evidence="9">The sequence shown here is derived from an EMBL/GenBank/DDBJ whole genome shotgun (WGS) entry which is preliminary data.</text>
</comment>
<sequence>MASTPEEEAPNKIDTLEAVIAKEFSYIHGEVVEEDEEEQSEPEDGNNNQDPEKDLQQLSGTIGAILNDEKMPYTTTTVEERTEYYAPQSNTVQLEMPDMETSYLKTLGGIMKIVCIALCLLTFLCVLIGGPGYYSGAGWATFVSTVGLSITTLLLFLYVFKVVDSVPQINWIICEMVYTFIWTIFFFIAGSVLAVASVQYAQTAGWAIAAFFALAAMCAYGFDCYLKFLQWKHNEVATGRGKAFFQPSSV</sequence>
<evidence type="ECO:0000256" key="7">
    <source>
        <dbReference type="SAM" id="Phobius"/>
    </source>
</evidence>
<feature type="non-terminal residue" evidence="9">
    <location>
        <position position="250"/>
    </location>
</feature>
<dbReference type="PANTHER" id="PTHR22776">
    <property type="entry name" value="MARVEL-CONTAINING POTENTIAL LIPID RAFT-ASSOCIATED PROTEIN"/>
    <property type="match status" value="1"/>
</dbReference>
<reference evidence="9" key="1">
    <citation type="submission" date="2023-06" db="EMBL/GenBank/DDBJ databases">
        <authorList>
            <person name="Delattre M."/>
        </authorList>
    </citation>
    <scope>NUCLEOTIDE SEQUENCE</scope>
    <source>
        <strain evidence="9">AF72</strain>
    </source>
</reference>
<comment type="subcellular location">
    <subcellularLocation>
        <location evidence="1">Membrane</location>
        <topology evidence="1">Multi-pass membrane protein</topology>
    </subcellularLocation>
</comment>
<dbReference type="EMBL" id="CATQJA010002540">
    <property type="protein sequence ID" value="CAJ0571135.1"/>
    <property type="molecule type" value="Genomic_DNA"/>
</dbReference>